<feature type="transmembrane region" description="Helical" evidence="9">
    <location>
        <begin position="464"/>
        <end position="482"/>
    </location>
</feature>
<keyword evidence="7 9" id="KW-0472">Membrane</keyword>
<reference evidence="12 13" key="1">
    <citation type="submission" date="2023-08" db="EMBL/GenBank/DDBJ databases">
        <title>Helicovermis profunda gen. nov., sp. nov., a novel mesophilic, fermentative bacterium within the Bacillota from a deep-sea hydrothermal vent chimney.</title>
        <authorList>
            <person name="Miyazaki U."/>
            <person name="Mizutani D."/>
            <person name="Hashimoto Y."/>
            <person name="Tame A."/>
            <person name="Sawayama S."/>
            <person name="Miyazaki J."/>
            <person name="Takai K."/>
            <person name="Nakagawa S."/>
        </authorList>
    </citation>
    <scope>NUCLEOTIDE SEQUENCE [LARGE SCALE GENOMIC DNA]</scope>
    <source>
        <strain evidence="12 13">S502</strain>
    </source>
</reference>
<keyword evidence="13" id="KW-1185">Reference proteome</keyword>
<dbReference type="EMBL" id="AP028654">
    <property type="protein sequence ID" value="BEP28446.1"/>
    <property type="molecule type" value="Genomic_DNA"/>
</dbReference>
<dbReference type="PRINTS" id="PR01434">
    <property type="entry name" value="NADHDHGNASE5"/>
</dbReference>
<keyword evidence="4 8" id="KW-0812">Transmembrane</keyword>
<keyword evidence="6" id="KW-0560">Oxidoreductase</keyword>
<feature type="domain" description="NADH-Ubiquinone oxidoreductase (complex I) chain 5 N-terminal" evidence="11">
    <location>
        <begin position="7"/>
        <end position="45"/>
    </location>
</feature>
<evidence type="ECO:0000256" key="8">
    <source>
        <dbReference type="RuleBase" id="RU000320"/>
    </source>
</evidence>
<feature type="transmembrane region" description="Helical" evidence="9">
    <location>
        <begin position="361"/>
        <end position="389"/>
    </location>
</feature>
<sequence>MISILFNNGLLIDNLSLFFVFTILLISIPVFIYTFGYIKEYKDEYSRIYNVFLTTIFILSMLLVVLAKDSITFIVFWEIMSVSSFFLVIYEHKNFINIKNGIMYLIMTHISGFFLMTMFAFLYKYTGYVDFVGIAHRSNLVVGSKAIVVFVLALFGFGAKAGFMPLHAWLPKAHPSAPSNASALMSGLMLKVAIYGLIRVSFYFIGLVSLPFSLALVIIGVITAIYAILNAIVQKDIKKLLAYSSAENIGIIASVIGLSLVFKHYGMYDFALLAFVGAIFHILNHAVFKSLLFMSAGSVLFATGTKNMNELGGLYSKMKFASIAAFIGTLSISAIPPLNGFASEFLIFKNFIYGPKMINDIWVVVVLLFSGAIIALTSGGALFAAVKSYGMTYLGSSRTKKAEKIHKIPLTMNIGLGILAIECIILGVFSPFIIKKLILLMSESFSGINLNSSLFNINTELTKVSLILIAVVTIILIINKILSSKTKIVYSDTWGCGFVNQSNKMQYTSNAFSQPQTRLFAKVQGYSKNTKVSSVIHLSNNIFDICENYLYTPTLNIVNYISKKVVRIHLGKVRIYVLYIFIALTATTFTIYILL</sequence>
<evidence type="ECO:0000256" key="2">
    <source>
        <dbReference type="ARBA" id="ARBA00008483"/>
    </source>
</evidence>
<evidence type="ECO:0000313" key="12">
    <source>
        <dbReference type="EMBL" id="BEP28446.1"/>
    </source>
</evidence>
<feature type="transmembrane region" description="Helical" evidence="9">
    <location>
        <begin position="268"/>
        <end position="288"/>
    </location>
</feature>
<feature type="transmembrane region" description="Helical" evidence="9">
    <location>
        <begin position="15"/>
        <end position="36"/>
    </location>
</feature>
<feature type="transmembrane region" description="Helical" evidence="9">
    <location>
        <begin position="212"/>
        <end position="233"/>
    </location>
</feature>
<proteinExistence type="inferred from homology"/>
<evidence type="ECO:0000259" key="11">
    <source>
        <dbReference type="Pfam" id="PF00662"/>
    </source>
</evidence>
<dbReference type="InterPro" id="IPR001516">
    <property type="entry name" value="Proton_antipo_N"/>
</dbReference>
<feature type="transmembrane region" description="Helical" evidence="9">
    <location>
        <begin position="102"/>
        <end position="126"/>
    </location>
</feature>
<feature type="transmembrane region" description="Helical" evidence="9">
    <location>
        <begin position="410"/>
        <end position="434"/>
    </location>
</feature>
<protein>
    <submittedName>
        <fullName evidence="12">Hydrogenase 4 subunit B</fullName>
    </submittedName>
</protein>
<comment type="similarity">
    <text evidence="2">Belongs to the CPA3 antiporters (TC 2.A.63) subunit A family.</text>
</comment>
<feature type="transmembrane region" description="Helical" evidence="9">
    <location>
        <begin position="240"/>
        <end position="262"/>
    </location>
</feature>
<evidence type="ECO:0000256" key="7">
    <source>
        <dbReference type="ARBA" id="ARBA00023136"/>
    </source>
</evidence>
<dbReference type="PANTHER" id="PTHR42682:SF3">
    <property type="entry name" value="FORMATE HYDROGENLYASE SUBUNIT 3-RELATED"/>
    <property type="match status" value="1"/>
</dbReference>
<feature type="transmembrane region" description="Helical" evidence="9">
    <location>
        <begin position="320"/>
        <end position="341"/>
    </location>
</feature>
<evidence type="ECO:0000259" key="10">
    <source>
        <dbReference type="Pfam" id="PF00361"/>
    </source>
</evidence>
<keyword evidence="3" id="KW-1003">Cell membrane</keyword>
<dbReference type="KEGG" id="hprf:HLPR_07770"/>
<gene>
    <name evidence="12" type="primary">hyfB</name>
    <name evidence="12" type="ORF">HLPR_07770</name>
</gene>
<dbReference type="RefSeq" id="WP_338536765.1">
    <property type="nucleotide sequence ID" value="NZ_AP028654.1"/>
</dbReference>
<feature type="domain" description="NADH:quinone oxidoreductase/Mrp antiporter transmembrane" evidence="10">
    <location>
        <begin position="67"/>
        <end position="352"/>
    </location>
</feature>
<name>A0AAU9EMF4_9FIRM</name>
<evidence type="ECO:0000313" key="13">
    <source>
        <dbReference type="Proteomes" id="UP001321786"/>
    </source>
</evidence>
<evidence type="ECO:0000256" key="9">
    <source>
        <dbReference type="SAM" id="Phobius"/>
    </source>
</evidence>
<dbReference type="Pfam" id="PF00361">
    <property type="entry name" value="Proton_antipo_M"/>
    <property type="match status" value="1"/>
</dbReference>
<evidence type="ECO:0000256" key="6">
    <source>
        <dbReference type="ARBA" id="ARBA00023002"/>
    </source>
</evidence>
<feature type="transmembrane region" description="Helical" evidence="9">
    <location>
        <begin position="573"/>
        <end position="594"/>
    </location>
</feature>
<dbReference type="GO" id="GO:0005886">
    <property type="term" value="C:plasma membrane"/>
    <property type="evidence" value="ECO:0007669"/>
    <property type="project" value="UniProtKB-SubCell"/>
</dbReference>
<feature type="transmembrane region" description="Helical" evidence="9">
    <location>
        <begin position="146"/>
        <end position="170"/>
    </location>
</feature>
<evidence type="ECO:0000256" key="3">
    <source>
        <dbReference type="ARBA" id="ARBA00022475"/>
    </source>
</evidence>
<comment type="subcellular location">
    <subcellularLocation>
        <location evidence="1">Cell membrane</location>
        <topology evidence="1">Multi-pass membrane protein</topology>
    </subcellularLocation>
    <subcellularLocation>
        <location evidence="8">Membrane</location>
        <topology evidence="8">Multi-pass membrane protein</topology>
    </subcellularLocation>
</comment>
<dbReference type="InterPro" id="IPR001750">
    <property type="entry name" value="ND/Mrp_TM"/>
</dbReference>
<feature type="transmembrane region" description="Helical" evidence="9">
    <location>
        <begin position="73"/>
        <end position="90"/>
    </location>
</feature>
<evidence type="ECO:0000256" key="1">
    <source>
        <dbReference type="ARBA" id="ARBA00004651"/>
    </source>
</evidence>
<keyword evidence="5 9" id="KW-1133">Transmembrane helix</keyword>
<accession>A0AAU9EMF4</accession>
<evidence type="ECO:0000256" key="5">
    <source>
        <dbReference type="ARBA" id="ARBA00022989"/>
    </source>
</evidence>
<feature type="transmembrane region" description="Helical" evidence="9">
    <location>
        <begin position="182"/>
        <end position="206"/>
    </location>
</feature>
<dbReference type="AlphaFoldDB" id="A0AAU9EMF4"/>
<dbReference type="Pfam" id="PF00662">
    <property type="entry name" value="Proton_antipo_N"/>
    <property type="match status" value="1"/>
</dbReference>
<evidence type="ECO:0000256" key="4">
    <source>
        <dbReference type="ARBA" id="ARBA00022692"/>
    </source>
</evidence>
<organism evidence="12 13">
    <name type="scientific">Helicovermis profundi</name>
    <dbReference type="NCBI Taxonomy" id="3065157"/>
    <lineage>
        <taxon>Bacteria</taxon>
        <taxon>Bacillati</taxon>
        <taxon>Bacillota</taxon>
        <taxon>Clostridia</taxon>
        <taxon>Helicovermis</taxon>
    </lineage>
</organism>
<dbReference type="InterPro" id="IPR052175">
    <property type="entry name" value="ComplexI-like_HydComp"/>
</dbReference>
<dbReference type="GO" id="GO:0016491">
    <property type="term" value="F:oxidoreductase activity"/>
    <property type="evidence" value="ECO:0007669"/>
    <property type="project" value="UniProtKB-KW"/>
</dbReference>
<dbReference type="PANTHER" id="PTHR42682">
    <property type="entry name" value="HYDROGENASE-4 COMPONENT F"/>
    <property type="match status" value="1"/>
</dbReference>
<dbReference type="Proteomes" id="UP001321786">
    <property type="component" value="Chromosome"/>
</dbReference>
<feature type="transmembrane region" description="Helical" evidence="9">
    <location>
        <begin position="48"/>
        <end position="67"/>
    </location>
</feature>